<evidence type="ECO:0000313" key="3">
    <source>
        <dbReference type="Proteomes" id="UP000182977"/>
    </source>
</evidence>
<dbReference type="AlphaFoldDB" id="A0A1H2IFK3"/>
<protein>
    <submittedName>
        <fullName evidence="2">Uncharacterized protein</fullName>
    </submittedName>
</protein>
<dbReference type="STRING" id="419479.SAMN04488563_1679"/>
<reference evidence="3" key="1">
    <citation type="submission" date="2016-10" db="EMBL/GenBank/DDBJ databases">
        <authorList>
            <person name="Varghese N."/>
            <person name="Submissions S."/>
        </authorList>
    </citation>
    <scope>NUCLEOTIDE SEQUENCE [LARGE SCALE GENOMIC DNA]</scope>
    <source>
        <strain evidence="3">DSM 45079</strain>
    </source>
</reference>
<dbReference type="Proteomes" id="UP000182977">
    <property type="component" value="Chromosome I"/>
</dbReference>
<dbReference type="EMBL" id="LT629791">
    <property type="protein sequence ID" value="SDU42907.1"/>
    <property type="molecule type" value="Genomic_DNA"/>
</dbReference>
<dbReference type="RefSeq" id="WP_267884903.1">
    <property type="nucleotide sequence ID" value="NZ_LBMC01000040.1"/>
</dbReference>
<evidence type="ECO:0000313" key="2">
    <source>
        <dbReference type="EMBL" id="SDU42907.1"/>
    </source>
</evidence>
<evidence type="ECO:0000256" key="1">
    <source>
        <dbReference type="SAM" id="Phobius"/>
    </source>
</evidence>
<organism evidence="2 3">
    <name type="scientific">Jiangella alkaliphila</name>
    <dbReference type="NCBI Taxonomy" id="419479"/>
    <lineage>
        <taxon>Bacteria</taxon>
        <taxon>Bacillati</taxon>
        <taxon>Actinomycetota</taxon>
        <taxon>Actinomycetes</taxon>
        <taxon>Jiangellales</taxon>
        <taxon>Jiangellaceae</taxon>
        <taxon>Jiangella</taxon>
    </lineage>
</organism>
<keyword evidence="3" id="KW-1185">Reference proteome</keyword>
<proteinExistence type="predicted"/>
<accession>A0A1H2IFK3</accession>
<keyword evidence="1" id="KW-0472">Membrane</keyword>
<keyword evidence="1" id="KW-0812">Transmembrane</keyword>
<sequence>MTRRQIGITILVIIAVLFVGGMITTGWDELRNYTDDDESIFED</sequence>
<feature type="transmembrane region" description="Helical" evidence="1">
    <location>
        <begin position="7"/>
        <end position="27"/>
    </location>
</feature>
<gene>
    <name evidence="2" type="ORF">SAMN04488563_1679</name>
</gene>
<name>A0A1H2IFK3_9ACTN</name>
<keyword evidence="1" id="KW-1133">Transmembrane helix</keyword>